<dbReference type="Gene3D" id="3.40.50.300">
    <property type="entry name" value="P-loop containing nucleotide triphosphate hydrolases"/>
    <property type="match status" value="1"/>
</dbReference>
<dbReference type="NCBIfam" id="NF010061">
    <property type="entry name" value="PRK13538.1"/>
    <property type="match status" value="1"/>
</dbReference>
<sequence length="210" mass="23111">MTKLAVANNLFCERDDRILFKDLSLNITQGEIVHIKGPNGAGKTTLLRRLIGLSWVVEGDLSWHESVSESGIRPDGHRFWYLAHRPAVTLMQTPLENLAFAVAMHQADVSEPSLWAALADVGLKGFEDVPAHSLSAGQQRRVALARLYLNLPQIKLWVLDEPFTALDVQAVSQLETTIESFAEQGGTVIMTSHHGLHHTSVRELHIGAAA</sequence>
<keyword evidence="9" id="KW-1185">Reference proteome</keyword>
<dbReference type="SUPFAM" id="SSF52540">
    <property type="entry name" value="P-loop containing nucleoside triphosphate hydrolases"/>
    <property type="match status" value="1"/>
</dbReference>
<proteinExistence type="predicted"/>
<evidence type="ECO:0000256" key="1">
    <source>
        <dbReference type="ARBA" id="ARBA00022448"/>
    </source>
</evidence>
<dbReference type="InterPro" id="IPR005895">
    <property type="entry name" value="ABC_transptr_haem_export_CcmA"/>
</dbReference>
<dbReference type="Proteomes" id="UP000295793">
    <property type="component" value="Unassembled WGS sequence"/>
</dbReference>
<dbReference type="GO" id="GO:0005524">
    <property type="term" value="F:ATP binding"/>
    <property type="evidence" value="ECO:0007669"/>
    <property type="project" value="UniProtKB-KW"/>
</dbReference>
<evidence type="ECO:0000256" key="3">
    <source>
        <dbReference type="ARBA" id="ARBA00022748"/>
    </source>
</evidence>
<evidence type="ECO:0000256" key="6">
    <source>
        <dbReference type="ARBA" id="ARBA00023136"/>
    </source>
</evidence>
<dbReference type="OrthoDB" id="9800654at2"/>
<keyword evidence="3" id="KW-0201">Cytochrome c-type biogenesis</keyword>
<keyword evidence="1" id="KW-0813">Transport</keyword>
<evidence type="ECO:0000313" key="8">
    <source>
        <dbReference type="EMBL" id="TCS41417.1"/>
    </source>
</evidence>
<dbReference type="EMBL" id="SLZR01000006">
    <property type="protein sequence ID" value="TCS41417.1"/>
    <property type="molecule type" value="Genomic_DNA"/>
</dbReference>
<evidence type="ECO:0000313" key="9">
    <source>
        <dbReference type="Proteomes" id="UP000295793"/>
    </source>
</evidence>
<dbReference type="SMART" id="SM00382">
    <property type="entry name" value="AAA"/>
    <property type="match status" value="1"/>
</dbReference>
<organism evidence="8 9">
    <name type="scientific">Reinekea marinisedimentorum</name>
    <dbReference type="NCBI Taxonomy" id="230495"/>
    <lineage>
        <taxon>Bacteria</taxon>
        <taxon>Pseudomonadati</taxon>
        <taxon>Pseudomonadota</taxon>
        <taxon>Gammaproteobacteria</taxon>
        <taxon>Oceanospirillales</taxon>
        <taxon>Saccharospirillaceae</taxon>
        <taxon>Reinekea</taxon>
    </lineage>
</organism>
<dbReference type="NCBIfam" id="TIGR01189">
    <property type="entry name" value="ccmA"/>
    <property type="match status" value="1"/>
</dbReference>
<dbReference type="PROSITE" id="PS00211">
    <property type="entry name" value="ABC_TRANSPORTER_1"/>
    <property type="match status" value="1"/>
</dbReference>
<dbReference type="PROSITE" id="PS50893">
    <property type="entry name" value="ABC_TRANSPORTER_2"/>
    <property type="match status" value="1"/>
</dbReference>
<evidence type="ECO:0000256" key="4">
    <source>
        <dbReference type="ARBA" id="ARBA00022840"/>
    </source>
</evidence>
<gene>
    <name evidence="8" type="ORF">BCF53_106148</name>
</gene>
<keyword evidence="5" id="KW-1278">Translocase</keyword>
<dbReference type="RefSeq" id="WP_132701388.1">
    <property type="nucleotide sequence ID" value="NZ_SLZR01000006.1"/>
</dbReference>
<dbReference type="GO" id="GO:0022857">
    <property type="term" value="F:transmembrane transporter activity"/>
    <property type="evidence" value="ECO:0007669"/>
    <property type="project" value="InterPro"/>
</dbReference>
<keyword evidence="2" id="KW-0547">Nucleotide-binding</keyword>
<dbReference type="InterPro" id="IPR003593">
    <property type="entry name" value="AAA+_ATPase"/>
</dbReference>
<accession>A0A4R3I5X4</accession>
<dbReference type="GO" id="GO:0016887">
    <property type="term" value="F:ATP hydrolysis activity"/>
    <property type="evidence" value="ECO:0007669"/>
    <property type="project" value="InterPro"/>
</dbReference>
<evidence type="ECO:0000259" key="7">
    <source>
        <dbReference type="PROSITE" id="PS50893"/>
    </source>
</evidence>
<reference evidence="8 9" key="1">
    <citation type="submission" date="2019-03" db="EMBL/GenBank/DDBJ databases">
        <title>Genomic Encyclopedia of Archaeal and Bacterial Type Strains, Phase II (KMG-II): from individual species to whole genera.</title>
        <authorList>
            <person name="Goeker M."/>
        </authorList>
    </citation>
    <scope>NUCLEOTIDE SEQUENCE [LARGE SCALE GENOMIC DNA]</scope>
    <source>
        <strain evidence="8 9">DSM 15388</strain>
    </source>
</reference>
<protein>
    <submittedName>
        <fullName evidence="8">Heme exporter protein A</fullName>
    </submittedName>
</protein>
<keyword evidence="6" id="KW-0472">Membrane</keyword>
<name>A0A4R3I5X4_9GAMM</name>
<feature type="domain" description="ABC transporter" evidence="7">
    <location>
        <begin position="4"/>
        <end position="209"/>
    </location>
</feature>
<keyword evidence="4" id="KW-0067">ATP-binding</keyword>
<dbReference type="GO" id="GO:0017004">
    <property type="term" value="P:cytochrome complex assembly"/>
    <property type="evidence" value="ECO:0007669"/>
    <property type="project" value="UniProtKB-KW"/>
</dbReference>
<dbReference type="InterPro" id="IPR017871">
    <property type="entry name" value="ABC_transporter-like_CS"/>
</dbReference>
<dbReference type="AlphaFoldDB" id="A0A4R3I5X4"/>
<dbReference type="PANTHER" id="PTHR43499">
    <property type="entry name" value="ABC TRANSPORTER I FAMILY MEMBER 1"/>
    <property type="match status" value="1"/>
</dbReference>
<comment type="caution">
    <text evidence="8">The sequence shown here is derived from an EMBL/GenBank/DDBJ whole genome shotgun (WGS) entry which is preliminary data.</text>
</comment>
<evidence type="ECO:0000256" key="5">
    <source>
        <dbReference type="ARBA" id="ARBA00022967"/>
    </source>
</evidence>
<dbReference type="InterPro" id="IPR003439">
    <property type="entry name" value="ABC_transporter-like_ATP-bd"/>
</dbReference>
<evidence type="ECO:0000256" key="2">
    <source>
        <dbReference type="ARBA" id="ARBA00022741"/>
    </source>
</evidence>
<dbReference type="InterPro" id="IPR027417">
    <property type="entry name" value="P-loop_NTPase"/>
</dbReference>
<dbReference type="PANTHER" id="PTHR43499:SF1">
    <property type="entry name" value="ABC TRANSPORTER I FAMILY MEMBER 1"/>
    <property type="match status" value="1"/>
</dbReference>
<dbReference type="Pfam" id="PF00005">
    <property type="entry name" value="ABC_tran"/>
    <property type="match status" value="1"/>
</dbReference>